<evidence type="ECO:0000256" key="1">
    <source>
        <dbReference type="SAM" id="MobiDB-lite"/>
    </source>
</evidence>
<dbReference type="PANTHER" id="PTHR37287">
    <property type="entry name" value="INO EIGHTY SUBUNIT 1"/>
    <property type="match status" value="1"/>
</dbReference>
<feature type="compositionally biased region" description="Polar residues" evidence="1">
    <location>
        <begin position="57"/>
        <end position="69"/>
    </location>
</feature>
<feature type="compositionally biased region" description="Acidic residues" evidence="1">
    <location>
        <begin position="582"/>
        <end position="593"/>
    </location>
</feature>
<feature type="compositionally biased region" description="Acidic residues" evidence="1">
    <location>
        <begin position="635"/>
        <end position="655"/>
    </location>
</feature>
<organism evidence="2 3">
    <name type="scientific">Fusarium avenaceum</name>
    <dbReference type="NCBI Taxonomy" id="40199"/>
    <lineage>
        <taxon>Eukaryota</taxon>
        <taxon>Fungi</taxon>
        <taxon>Dikarya</taxon>
        <taxon>Ascomycota</taxon>
        <taxon>Pezizomycotina</taxon>
        <taxon>Sordariomycetes</taxon>
        <taxon>Hypocreomycetidae</taxon>
        <taxon>Hypocreales</taxon>
        <taxon>Nectriaceae</taxon>
        <taxon>Fusarium</taxon>
        <taxon>Fusarium tricinctum species complex</taxon>
    </lineage>
</organism>
<dbReference type="PANTHER" id="PTHR37287:SF1">
    <property type="entry name" value="INO EIGHTY SUBUNIT 1"/>
    <property type="match status" value="1"/>
</dbReference>
<name>A0A9P7KMN8_9HYPO</name>
<feature type="region of interest" description="Disordered" evidence="1">
    <location>
        <begin position="365"/>
        <end position="412"/>
    </location>
</feature>
<comment type="caution">
    <text evidence="2">The sequence shown here is derived from an EMBL/GenBank/DDBJ whole genome shotgun (WGS) entry which is preliminary data.</text>
</comment>
<sequence>MATPVSPAATSEADPPSSPGQPEAKSFVSRAVTEEDDTQLANATPDPQEKSSRAKSKSSQNKDAANQPTIGKIRHLKKEDGEPLWREDIQYDFLKAVFDNEMPVFTNSYEPKRLQRQCFADLYIDTMSRSSKTSKVLRDKLLSDREAAKGMAMVCLLVNMGRMNTTLNFFPEMRAQLRTYHAIPSLQARQDPHAYKQLQDAPRLKSILKGGAEDREEPNSLDKIKSLDTPRTNPVNLIFVMCNAAQKVAELHFPRHRELHDLIMKTEYTSKSRANAFLWLMWFYLESDFTEEGCEENPFGPGVDYGLDVANQGVPELEEMSAEEKAKENVDTEEEIEFGRTKQQMRAKILEMDQAFLNERDTKRGKMRPSFADDGPAILPRIRPSKHESDMDSTRSTPPPRALGGRGLNSSRRGAPLKYQIFEGSSPAHHVNEGVVARKPRPPTAHQLAVERNRSQRVEYILDRGLRRQHHKSRKVRRQDGAIFRAYQRLHVQEDPFEDSDDETCTPRNLTYGDKPPGPFREKGVGGLCLLTTEKDDFGEEVSAYAGALRRATRRLMRWGPHALELGVISTVKRPRPKKLEEDDVDLDLDDDMDDKHNGDLDGDANGDITLGDATLGDVTVGDMTAGDMTMGDVTMDDAEVEDQTVLHDDDDGDDADRTEVMGDSDME</sequence>
<dbReference type="AlphaFoldDB" id="A0A9P7KMN8"/>
<feature type="region of interest" description="Disordered" evidence="1">
    <location>
        <begin position="1"/>
        <end position="78"/>
    </location>
</feature>
<gene>
    <name evidence="2" type="ORF">KAF25_000838</name>
</gene>
<reference evidence="2" key="1">
    <citation type="submission" date="2021-04" db="EMBL/GenBank/DDBJ databases">
        <title>Draft genome of Fusarium avenaceum strain F156N33, isolated from an atmospheric sample in Virginia.</title>
        <authorList>
            <person name="Yang S."/>
            <person name="Vinatzer B.A."/>
            <person name="Coleman J."/>
        </authorList>
    </citation>
    <scope>NUCLEOTIDE SEQUENCE</scope>
    <source>
        <strain evidence="2">F156N33</strain>
    </source>
</reference>
<accession>A0A9P7KMN8</accession>
<feature type="region of interest" description="Disordered" evidence="1">
    <location>
        <begin position="635"/>
        <end position="668"/>
    </location>
</feature>
<feature type="region of interest" description="Disordered" evidence="1">
    <location>
        <begin position="577"/>
        <end position="606"/>
    </location>
</feature>
<protein>
    <recommendedName>
        <fullName evidence="4">Ino eighty subunit 1</fullName>
    </recommendedName>
</protein>
<dbReference type="EMBL" id="JAGPUO010000025">
    <property type="protein sequence ID" value="KAG5655918.1"/>
    <property type="molecule type" value="Genomic_DNA"/>
</dbReference>
<dbReference type="OrthoDB" id="5413003at2759"/>
<dbReference type="InterPro" id="IPR038014">
    <property type="entry name" value="Ies1"/>
</dbReference>
<evidence type="ECO:0000313" key="3">
    <source>
        <dbReference type="Proteomes" id="UP000782241"/>
    </source>
</evidence>
<proteinExistence type="predicted"/>
<evidence type="ECO:0008006" key="4">
    <source>
        <dbReference type="Google" id="ProtNLM"/>
    </source>
</evidence>
<dbReference type="GO" id="GO:0031011">
    <property type="term" value="C:Ino80 complex"/>
    <property type="evidence" value="ECO:0007669"/>
    <property type="project" value="InterPro"/>
</dbReference>
<keyword evidence="3" id="KW-1185">Reference proteome</keyword>
<evidence type="ECO:0000313" key="2">
    <source>
        <dbReference type="EMBL" id="KAG5655918.1"/>
    </source>
</evidence>
<dbReference type="Proteomes" id="UP000782241">
    <property type="component" value="Unassembled WGS sequence"/>
</dbReference>